<feature type="chain" id="PRO_5026777869" evidence="2">
    <location>
        <begin position="21"/>
        <end position="157"/>
    </location>
</feature>
<dbReference type="NCBIfam" id="NF002987">
    <property type="entry name" value="PRK03719.1"/>
    <property type="match status" value="1"/>
</dbReference>
<evidence type="ECO:0000313" key="3">
    <source>
        <dbReference type="EMBL" id="QKJ66788.1"/>
    </source>
</evidence>
<protein>
    <submittedName>
        <fullName evidence="3">Serine protease inhibitor ecotin</fullName>
    </submittedName>
</protein>
<dbReference type="AlphaFoldDB" id="A0A6M8SRR8"/>
<dbReference type="SUPFAM" id="SSF49772">
    <property type="entry name" value="Ecotin, trypsin inhibitor"/>
    <property type="match status" value="1"/>
</dbReference>
<dbReference type="InterPro" id="IPR036198">
    <property type="entry name" value="Ecotin_sf"/>
</dbReference>
<dbReference type="GO" id="GO:0004867">
    <property type="term" value="F:serine-type endopeptidase inhibitor activity"/>
    <property type="evidence" value="ECO:0007669"/>
    <property type="project" value="InterPro"/>
</dbReference>
<dbReference type="KEGG" id="dee:HQN60_08785"/>
<dbReference type="InterPro" id="IPR005658">
    <property type="entry name" value="Prot_inh_ecotin"/>
</dbReference>
<gene>
    <name evidence="3" type="primary">eco</name>
    <name evidence="3" type="ORF">HQN60_08785</name>
</gene>
<dbReference type="PIRSF" id="PIRSF006865">
    <property type="entry name" value="Prot_inh_ecotin"/>
    <property type="match status" value="1"/>
</dbReference>
<name>A0A6M8SRR8_9NEIS</name>
<dbReference type="Proteomes" id="UP000504844">
    <property type="component" value="Chromosome"/>
</dbReference>
<organism evidence="3 4">
    <name type="scientific">Deefgea piscis</name>
    <dbReference type="NCBI Taxonomy" id="2739061"/>
    <lineage>
        <taxon>Bacteria</taxon>
        <taxon>Pseudomonadati</taxon>
        <taxon>Pseudomonadota</taxon>
        <taxon>Betaproteobacteria</taxon>
        <taxon>Neisseriales</taxon>
        <taxon>Chitinibacteraceae</taxon>
        <taxon>Deefgea</taxon>
    </lineage>
</organism>
<accession>A0A6M8SRR8</accession>
<evidence type="ECO:0000256" key="2">
    <source>
        <dbReference type="SAM" id="SignalP"/>
    </source>
</evidence>
<evidence type="ECO:0000313" key="4">
    <source>
        <dbReference type="Proteomes" id="UP000504844"/>
    </source>
</evidence>
<reference evidence="3 4" key="1">
    <citation type="submission" date="2020-05" db="EMBL/GenBank/DDBJ databases">
        <title>Complete genome sequence of Deefgea sp. D17.</title>
        <authorList>
            <person name="Bae J.-W."/>
            <person name="Han J.E."/>
        </authorList>
    </citation>
    <scope>NUCLEOTIDE SEQUENCE [LARGE SCALE GENOMIC DNA]</scope>
    <source>
        <strain evidence="3 4">D17</strain>
    </source>
</reference>
<keyword evidence="4" id="KW-1185">Reference proteome</keyword>
<dbReference type="RefSeq" id="WP_173533292.1">
    <property type="nucleotide sequence ID" value="NZ_CP054143.1"/>
</dbReference>
<dbReference type="Pfam" id="PF03974">
    <property type="entry name" value="Ecotin"/>
    <property type="match status" value="1"/>
</dbReference>
<dbReference type="PANTHER" id="PTHR35890:SF3">
    <property type="entry name" value="ECOTIN"/>
    <property type="match status" value="1"/>
</dbReference>
<feature type="signal peptide" evidence="2">
    <location>
        <begin position="1"/>
        <end position="20"/>
    </location>
</feature>
<evidence type="ECO:0000256" key="1">
    <source>
        <dbReference type="ARBA" id="ARBA00010558"/>
    </source>
</evidence>
<comment type="similarity">
    <text evidence="1">Belongs to the protease inhibitor I11 (ecotin) family.</text>
</comment>
<keyword evidence="2" id="KW-0732">Signal</keyword>
<dbReference type="Gene3D" id="2.60.40.550">
    <property type="entry name" value="Ecotin"/>
    <property type="match status" value="1"/>
</dbReference>
<dbReference type="EMBL" id="CP054143">
    <property type="protein sequence ID" value="QKJ66788.1"/>
    <property type="molecule type" value="Genomic_DNA"/>
</dbReference>
<proteinExistence type="inferred from homology"/>
<sequence length="157" mass="17599">MKLHNAIIALSAITCATAFASSPDPLQAYPAAEAGFVRKVIQLPKVKNPELYRVQLLAGKMMEVDCNQTRLAGELKEETVQGWGYNYWVLPEVKSGISTMMACNPKEAKKSAFVAVYSEKLYRYNAKLPVVVYVPEGIELRYRIFSAKEKTQMAMDK</sequence>
<dbReference type="PANTHER" id="PTHR35890">
    <property type="match status" value="1"/>
</dbReference>